<evidence type="ECO:0000313" key="3">
    <source>
        <dbReference type="Proteomes" id="UP000297948"/>
    </source>
</evidence>
<keyword evidence="1" id="KW-0472">Membrane</keyword>
<keyword evidence="1" id="KW-0812">Transmembrane</keyword>
<comment type="caution">
    <text evidence="2">The sequence shown here is derived from an EMBL/GenBank/DDBJ whole genome shotgun (WGS) entry which is preliminary data.</text>
</comment>
<feature type="transmembrane region" description="Helical" evidence="1">
    <location>
        <begin position="15"/>
        <end position="34"/>
    </location>
</feature>
<dbReference type="AlphaFoldDB" id="A0A4Z0HB17"/>
<proteinExistence type="predicted"/>
<keyword evidence="3" id="KW-1185">Reference proteome</keyword>
<organism evidence="2 3">
    <name type="scientific">Streptomyces palmae</name>
    <dbReference type="NCBI Taxonomy" id="1701085"/>
    <lineage>
        <taxon>Bacteria</taxon>
        <taxon>Bacillati</taxon>
        <taxon>Actinomycetota</taxon>
        <taxon>Actinomycetes</taxon>
        <taxon>Kitasatosporales</taxon>
        <taxon>Streptomycetaceae</taxon>
        <taxon>Streptomyces</taxon>
    </lineage>
</organism>
<reference evidence="2 3" key="1">
    <citation type="submission" date="2019-03" db="EMBL/GenBank/DDBJ databases">
        <authorList>
            <person name="Gonzalez-Pimentel J.L."/>
        </authorList>
    </citation>
    <scope>NUCLEOTIDE SEQUENCE [LARGE SCALE GENOMIC DNA]</scope>
    <source>
        <strain evidence="2 3">JCM 31289</strain>
    </source>
</reference>
<keyword evidence="1" id="KW-1133">Transmembrane helix</keyword>
<accession>A0A4Z0HB17</accession>
<evidence type="ECO:0000313" key="2">
    <source>
        <dbReference type="EMBL" id="TGB06799.1"/>
    </source>
</evidence>
<protein>
    <submittedName>
        <fullName evidence="2">Uncharacterized protein</fullName>
    </submittedName>
</protein>
<gene>
    <name evidence="2" type="ORF">E4099_17920</name>
</gene>
<dbReference type="Proteomes" id="UP000297948">
    <property type="component" value="Unassembled WGS sequence"/>
</dbReference>
<sequence length="121" mass="11104">MAAVFVDLDSANQSASIVGAVVGLAGLVASLYGLHRTGDAQGGGTSVTASGARAVAIGGNAGTVVTGDGVTVPAAAPAPPAPGVPGGQGGAGAVNVQAQGDRSIAAGADIGTAVTGDGERR</sequence>
<name>A0A4Z0HB17_9ACTN</name>
<evidence type="ECO:0000256" key="1">
    <source>
        <dbReference type="SAM" id="Phobius"/>
    </source>
</evidence>
<dbReference type="EMBL" id="SRID01000163">
    <property type="protein sequence ID" value="TGB06799.1"/>
    <property type="molecule type" value="Genomic_DNA"/>
</dbReference>